<evidence type="ECO:0000256" key="1">
    <source>
        <dbReference type="SAM" id="MobiDB-lite"/>
    </source>
</evidence>
<feature type="region of interest" description="Disordered" evidence="1">
    <location>
        <begin position="210"/>
        <end position="231"/>
    </location>
</feature>
<dbReference type="GO" id="GO:0005737">
    <property type="term" value="C:cytoplasm"/>
    <property type="evidence" value="ECO:0007669"/>
    <property type="project" value="TreeGrafter"/>
</dbReference>
<dbReference type="CDD" id="cd07067">
    <property type="entry name" value="HP_PGM_like"/>
    <property type="match status" value="1"/>
</dbReference>
<dbReference type="SMART" id="SM00855">
    <property type="entry name" value="PGAM"/>
    <property type="match status" value="1"/>
</dbReference>
<dbReference type="EMBL" id="LT629799">
    <property type="protein sequence ID" value="SDU87790.1"/>
    <property type="molecule type" value="Genomic_DNA"/>
</dbReference>
<reference evidence="3" key="1">
    <citation type="submission" date="2016-10" db="EMBL/GenBank/DDBJ databases">
        <authorList>
            <person name="Varghese N."/>
            <person name="Submissions S."/>
        </authorList>
    </citation>
    <scope>NUCLEOTIDE SEQUENCE [LARGE SCALE GENOMIC DNA]</scope>
    <source>
        <strain evidence="3">DSM 21743</strain>
    </source>
</reference>
<dbReference type="Proteomes" id="UP000198825">
    <property type="component" value="Chromosome I"/>
</dbReference>
<sequence>MRLLLLRHGQTTANVRGALDTAFPGHPLTDLGRAQAAAVPAALADEDVAAVYCSNLTRTRRTAEPLRAERGLSVGVRPGLAEVRAGDLEMRDDEAAVRGYVECLVAWMSGDLDRAMPGGEDGHHFWARYDGALDDIATRHPDETVAVVSHGAAIRVWTAISTRMSRDEAEAAQISNTGLAVLERRAGRWKLERWSSDPVGGAHLLDTAARDVTGDAVDDVEDETSGAPTAR</sequence>
<dbReference type="SUPFAM" id="SSF53254">
    <property type="entry name" value="Phosphoglycerate mutase-like"/>
    <property type="match status" value="1"/>
</dbReference>
<dbReference type="InterPro" id="IPR029033">
    <property type="entry name" value="His_PPase_superfam"/>
</dbReference>
<dbReference type="InterPro" id="IPR001345">
    <property type="entry name" value="PG/BPGM_mutase_AS"/>
</dbReference>
<keyword evidence="3" id="KW-1185">Reference proteome</keyword>
<proteinExistence type="predicted"/>
<dbReference type="Pfam" id="PF00300">
    <property type="entry name" value="His_Phos_1"/>
    <property type="match status" value="1"/>
</dbReference>
<accession>A0A1H2M3H2</accession>
<evidence type="ECO:0000313" key="2">
    <source>
        <dbReference type="EMBL" id="SDU87790.1"/>
    </source>
</evidence>
<dbReference type="PANTHER" id="PTHR48100">
    <property type="entry name" value="BROAD-SPECIFICITY PHOSPHATASE YOR283W-RELATED"/>
    <property type="match status" value="1"/>
</dbReference>
<dbReference type="STRING" id="546874.SAMN04488544_1339"/>
<dbReference type="AlphaFoldDB" id="A0A1H2M3H2"/>
<organism evidence="2 3">
    <name type="scientific">Microlunatus sagamiharensis</name>
    <dbReference type="NCBI Taxonomy" id="546874"/>
    <lineage>
        <taxon>Bacteria</taxon>
        <taxon>Bacillati</taxon>
        <taxon>Actinomycetota</taxon>
        <taxon>Actinomycetes</taxon>
        <taxon>Propionibacteriales</taxon>
        <taxon>Propionibacteriaceae</taxon>
        <taxon>Microlunatus</taxon>
    </lineage>
</organism>
<protein>
    <submittedName>
        <fullName evidence="2">Probable phosphoglycerate mutase</fullName>
    </submittedName>
</protein>
<dbReference type="InterPro" id="IPR050275">
    <property type="entry name" value="PGM_Phosphatase"/>
</dbReference>
<name>A0A1H2M3H2_9ACTN</name>
<dbReference type="RefSeq" id="WP_091073769.1">
    <property type="nucleotide sequence ID" value="NZ_LT629799.1"/>
</dbReference>
<dbReference type="PANTHER" id="PTHR48100:SF58">
    <property type="entry name" value="PE-PGRS FAMILY PROTEIN PE_PGRS11"/>
    <property type="match status" value="1"/>
</dbReference>
<evidence type="ECO:0000313" key="3">
    <source>
        <dbReference type="Proteomes" id="UP000198825"/>
    </source>
</evidence>
<gene>
    <name evidence="2" type="ORF">SAMN04488544_1339</name>
</gene>
<dbReference type="PROSITE" id="PS00175">
    <property type="entry name" value="PG_MUTASE"/>
    <property type="match status" value="1"/>
</dbReference>
<dbReference type="OrthoDB" id="9793115at2"/>
<dbReference type="InterPro" id="IPR013078">
    <property type="entry name" value="His_Pase_superF_clade-1"/>
</dbReference>
<dbReference type="Gene3D" id="3.40.50.1240">
    <property type="entry name" value="Phosphoglycerate mutase-like"/>
    <property type="match status" value="1"/>
</dbReference>
<dbReference type="GO" id="GO:0016791">
    <property type="term" value="F:phosphatase activity"/>
    <property type="evidence" value="ECO:0007669"/>
    <property type="project" value="TreeGrafter"/>
</dbReference>